<proteinExistence type="predicted"/>
<keyword evidence="2" id="KW-0812">Transmembrane</keyword>
<protein>
    <submittedName>
        <fullName evidence="3">Uncharacterized protein</fullName>
    </submittedName>
</protein>
<dbReference type="RefSeq" id="WP_238239602.1">
    <property type="nucleotide sequence ID" value="NZ_BPQQ01000058.1"/>
</dbReference>
<feature type="region of interest" description="Disordered" evidence="1">
    <location>
        <begin position="40"/>
        <end position="89"/>
    </location>
</feature>
<reference evidence="3" key="2">
    <citation type="submission" date="2021-08" db="EMBL/GenBank/DDBJ databases">
        <authorList>
            <person name="Tani A."/>
            <person name="Ola A."/>
            <person name="Ogura Y."/>
            <person name="Katsura K."/>
            <person name="Hayashi T."/>
        </authorList>
    </citation>
    <scope>NUCLEOTIDE SEQUENCE</scope>
    <source>
        <strain evidence="3">DSM 17168</strain>
    </source>
</reference>
<evidence type="ECO:0000256" key="1">
    <source>
        <dbReference type="SAM" id="MobiDB-lite"/>
    </source>
</evidence>
<accession>A0ABQ4SJU5</accession>
<organism evidence="3 4">
    <name type="scientific">Methylobacterium isbiliense</name>
    <dbReference type="NCBI Taxonomy" id="315478"/>
    <lineage>
        <taxon>Bacteria</taxon>
        <taxon>Pseudomonadati</taxon>
        <taxon>Pseudomonadota</taxon>
        <taxon>Alphaproteobacteria</taxon>
        <taxon>Hyphomicrobiales</taxon>
        <taxon>Methylobacteriaceae</taxon>
        <taxon>Methylobacterium</taxon>
    </lineage>
</organism>
<feature type="transmembrane region" description="Helical" evidence="2">
    <location>
        <begin position="6"/>
        <end position="28"/>
    </location>
</feature>
<dbReference type="Proteomes" id="UP001055153">
    <property type="component" value="Unassembled WGS sequence"/>
</dbReference>
<comment type="caution">
    <text evidence="3">The sequence shown here is derived from an EMBL/GenBank/DDBJ whole genome shotgun (WGS) entry which is preliminary data.</text>
</comment>
<reference evidence="3" key="1">
    <citation type="journal article" date="2021" name="Front. Microbiol.">
        <title>Comprehensive Comparative Genomics and Phenotyping of Methylobacterium Species.</title>
        <authorList>
            <person name="Alessa O."/>
            <person name="Ogura Y."/>
            <person name="Fujitani Y."/>
            <person name="Takami H."/>
            <person name="Hayashi T."/>
            <person name="Sahin N."/>
            <person name="Tani A."/>
        </authorList>
    </citation>
    <scope>NUCLEOTIDE SEQUENCE</scope>
    <source>
        <strain evidence="3">DSM 17168</strain>
    </source>
</reference>
<evidence type="ECO:0000313" key="4">
    <source>
        <dbReference type="Proteomes" id="UP001055153"/>
    </source>
</evidence>
<gene>
    <name evidence="3" type="ORF">GMJLKIPL_4647</name>
</gene>
<keyword evidence="2" id="KW-0472">Membrane</keyword>
<keyword evidence="4" id="KW-1185">Reference proteome</keyword>
<evidence type="ECO:0000256" key="2">
    <source>
        <dbReference type="SAM" id="Phobius"/>
    </source>
</evidence>
<keyword evidence="2" id="KW-1133">Transmembrane helix</keyword>
<feature type="compositionally biased region" description="Low complexity" evidence="1">
    <location>
        <begin position="45"/>
        <end position="64"/>
    </location>
</feature>
<evidence type="ECO:0000313" key="3">
    <source>
        <dbReference type="EMBL" id="GJE02698.1"/>
    </source>
</evidence>
<feature type="compositionally biased region" description="Pro residues" evidence="1">
    <location>
        <begin position="65"/>
        <end position="86"/>
    </location>
</feature>
<dbReference type="EMBL" id="BPQQ01000058">
    <property type="protein sequence ID" value="GJE02698.1"/>
    <property type="molecule type" value="Genomic_DNA"/>
</dbReference>
<sequence length="294" mass="30929">MLNRILQGAVGVAALAAVASPIVLILLLDPRIGVLAHRARPEPEPVAAVAPRETSPKETCAPCRTAPPPEPEPARPSSPPEPPPVLRPALADGIAAPDVAGERESQRAQLLRVTAHPDRVSGSAAWLDLIGLLYTRPRDAEGAPPLDPNGYRRVRIDLAQAPDRALVVLADQPLALSLAVSPPDRAGALGVETRAAFTVAEGRPGLLGGFRSAALGAPKVAPLLDTLRPGPDGLRTFCAALRLWAGQYGLPVARLRYTLLENAAQVRLEGDRLLTDGTARGRVAGRRLAVLCRQ</sequence>
<name>A0ABQ4SJU5_9HYPH</name>